<evidence type="ECO:0000313" key="2">
    <source>
        <dbReference type="EMBL" id="HHF98795.1"/>
    </source>
</evidence>
<dbReference type="Pfam" id="PF05544">
    <property type="entry name" value="Pro_racemase"/>
    <property type="match status" value="1"/>
</dbReference>
<dbReference type="PIRSF" id="PIRSF029792">
    <property type="entry name" value="Pro_racemase"/>
    <property type="match status" value="1"/>
</dbReference>
<comment type="similarity">
    <text evidence="1">Belongs to the proline racemase family.</text>
</comment>
<dbReference type="SUPFAM" id="SSF54506">
    <property type="entry name" value="Diaminopimelate epimerase-like"/>
    <property type="match status" value="1"/>
</dbReference>
<comment type="caution">
    <text evidence="2">The sequence shown here is derived from an EMBL/GenBank/DDBJ whole genome shotgun (WGS) entry which is preliminary data.</text>
</comment>
<feature type="non-terminal residue" evidence="2">
    <location>
        <position position="309"/>
    </location>
</feature>
<dbReference type="FunFam" id="3.10.310.10:FF:000003">
    <property type="entry name" value="Proline racemase"/>
    <property type="match status" value="1"/>
</dbReference>
<dbReference type="Gene3D" id="3.10.310.10">
    <property type="entry name" value="Diaminopimelate Epimerase, Chain A, domain 1"/>
    <property type="match status" value="2"/>
</dbReference>
<dbReference type="PANTHER" id="PTHR33442:SF5">
    <property type="entry name" value="BIFUNCTIONAL TRANS-3-HYDROXY-L-PROLINE DEHYDRATASE_2-EPIMERASE"/>
    <property type="match status" value="1"/>
</dbReference>
<dbReference type="EMBL" id="DRTT01000135">
    <property type="protein sequence ID" value="HHF98795.1"/>
    <property type="molecule type" value="Genomic_DNA"/>
</dbReference>
<dbReference type="AlphaFoldDB" id="A0A7V5HZH9"/>
<evidence type="ECO:0000256" key="1">
    <source>
        <dbReference type="ARBA" id="ARBA00007529"/>
    </source>
</evidence>
<proteinExistence type="inferred from homology"/>
<name>A0A7V5HZH9_UNCAE</name>
<dbReference type="PANTHER" id="PTHR33442">
    <property type="entry name" value="TRANS-3-HYDROXY-L-PROLINE DEHYDRATASE"/>
    <property type="match status" value="1"/>
</dbReference>
<organism evidence="2">
    <name type="scientific">Aerophobetes bacterium</name>
    <dbReference type="NCBI Taxonomy" id="2030807"/>
    <lineage>
        <taxon>Bacteria</taxon>
        <taxon>Candidatus Aerophobota</taxon>
    </lineage>
</organism>
<dbReference type="Proteomes" id="UP000886070">
    <property type="component" value="Unassembled WGS sequence"/>
</dbReference>
<reference evidence="2" key="1">
    <citation type="journal article" date="2020" name="mSystems">
        <title>Genome- and Community-Level Interaction Insights into Carbon Utilization and Element Cycling Functions of Hydrothermarchaeota in Hydrothermal Sediment.</title>
        <authorList>
            <person name="Zhou Z."/>
            <person name="Liu Y."/>
            <person name="Xu W."/>
            <person name="Pan J."/>
            <person name="Luo Z.H."/>
            <person name="Li M."/>
        </authorList>
    </citation>
    <scope>NUCLEOTIDE SEQUENCE [LARGE SCALE GENOMIC DNA]</scope>
    <source>
        <strain evidence="2">HyVt-92</strain>
    </source>
</reference>
<gene>
    <name evidence="2" type="ORF">ENL39_04845</name>
</gene>
<sequence length="309" mass="34248">MTLRYLNSIFAVDSHTAGEPTRVVVGGMPKLKGKSVAEKRDYLRGKMDYIRKFLCNEPRGHSGMFGAIITEPEKEDADFGVIFFSAVGYDDMCGHGTIGVTTVLIETGMIPPQEPVTEVSLEVPAGVIKVRAKVVNGKVKEVSLLNIPAFLYKENVSFYVPEYGEVTGDVAFGGNWYFYINAKDVGLRVKPENINELIRAGIRIKNEFNKKFNLTHPTNPNISQKLLGVSFVDLPFKNKKANQNNVVVEGWFFDRSPCGTGTCGRMAILHAKGKLKLNEDFVNESITGTVFRGRLIKETMVGEYKAVIP</sequence>
<dbReference type="SFLD" id="SFLDS00028">
    <property type="entry name" value="Proline_Racemase"/>
    <property type="match status" value="1"/>
</dbReference>
<dbReference type="InterPro" id="IPR008794">
    <property type="entry name" value="Pro_racemase_fam"/>
</dbReference>
<dbReference type="GO" id="GO:0047580">
    <property type="term" value="F:4-hydroxyproline epimerase activity"/>
    <property type="evidence" value="ECO:0007669"/>
    <property type="project" value="TreeGrafter"/>
</dbReference>
<accession>A0A7V5HZH9</accession>
<protein>
    <submittedName>
        <fullName evidence="2">Proline racemase</fullName>
    </submittedName>
</protein>